<feature type="compositionally biased region" description="Low complexity" evidence="1">
    <location>
        <begin position="704"/>
        <end position="729"/>
    </location>
</feature>
<organism evidence="5 6">
    <name type="scientific">Acanthaster planci</name>
    <name type="common">Crown-of-thorns starfish</name>
    <dbReference type="NCBI Taxonomy" id="133434"/>
    <lineage>
        <taxon>Eukaryota</taxon>
        <taxon>Metazoa</taxon>
        <taxon>Echinodermata</taxon>
        <taxon>Eleutherozoa</taxon>
        <taxon>Asterozoa</taxon>
        <taxon>Asteroidea</taxon>
        <taxon>Valvatacea</taxon>
        <taxon>Valvatida</taxon>
        <taxon>Acanthasteridae</taxon>
        <taxon>Acanthaster</taxon>
    </lineage>
</organism>
<evidence type="ECO:0000313" key="6">
    <source>
        <dbReference type="RefSeq" id="XP_022080461.1"/>
    </source>
</evidence>
<feature type="region of interest" description="Disordered" evidence="1">
    <location>
        <begin position="690"/>
        <end position="870"/>
    </location>
</feature>
<feature type="region of interest" description="Disordered" evidence="1">
    <location>
        <begin position="608"/>
        <end position="633"/>
    </location>
</feature>
<feature type="compositionally biased region" description="Polar residues" evidence="1">
    <location>
        <begin position="690"/>
        <end position="703"/>
    </location>
</feature>
<evidence type="ECO:0000313" key="5">
    <source>
        <dbReference type="Proteomes" id="UP000694845"/>
    </source>
</evidence>
<feature type="compositionally biased region" description="Low complexity" evidence="1">
    <location>
        <begin position="850"/>
        <end position="866"/>
    </location>
</feature>
<feature type="domain" description="DM2" evidence="3">
    <location>
        <begin position="294"/>
        <end position="620"/>
    </location>
</feature>
<feature type="compositionally biased region" description="Basic residues" evidence="1">
    <location>
        <begin position="812"/>
        <end position="827"/>
    </location>
</feature>
<feature type="domain" description="MDN2-binding protein C-terminal" evidence="4">
    <location>
        <begin position="633"/>
        <end position="933"/>
    </location>
</feature>
<gene>
    <name evidence="6" type="primary">LOC110973725</name>
</gene>
<feature type="compositionally biased region" description="Basic and acidic residues" evidence="1">
    <location>
        <begin position="837"/>
        <end position="847"/>
    </location>
</feature>
<dbReference type="PANTHER" id="PTHR14382:SF1">
    <property type="entry name" value="MDM2-BINDING PROTEIN"/>
    <property type="match status" value="1"/>
</dbReference>
<dbReference type="InterPro" id="IPR029420">
    <property type="entry name" value="MTBP_central"/>
</dbReference>
<dbReference type="OrthoDB" id="8633268at2759"/>
<dbReference type="InterPro" id="IPR029421">
    <property type="entry name" value="MTBP_N"/>
</dbReference>
<feature type="domain" description="DM2" evidence="2">
    <location>
        <begin position="65"/>
        <end position="257"/>
    </location>
</feature>
<proteinExistence type="predicted"/>
<dbReference type="KEGG" id="aplc:110973725"/>
<evidence type="ECO:0000256" key="1">
    <source>
        <dbReference type="SAM" id="MobiDB-lite"/>
    </source>
</evidence>
<evidence type="ECO:0000259" key="2">
    <source>
        <dbReference type="Pfam" id="PF14918"/>
    </source>
</evidence>
<evidence type="ECO:0000259" key="3">
    <source>
        <dbReference type="Pfam" id="PF14919"/>
    </source>
</evidence>
<name>A0A8B7XJX7_ACAPL</name>
<dbReference type="Proteomes" id="UP000694845">
    <property type="component" value="Unplaced"/>
</dbReference>
<dbReference type="GO" id="GO:0031396">
    <property type="term" value="P:regulation of protein ubiquitination"/>
    <property type="evidence" value="ECO:0007669"/>
    <property type="project" value="InterPro"/>
</dbReference>
<dbReference type="PANTHER" id="PTHR14382">
    <property type="entry name" value="MDM2-BINDING PROTEIN"/>
    <property type="match status" value="1"/>
</dbReference>
<keyword evidence="5" id="KW-1185">Reference proteome</keyword>
<evidence type="ECO:0000259" key="4">
    <source>
        <dbReference type="Pfam" id="PF14920"/>
    </source>
</evidence>
<protein>
    <submittedName>
        <fullName evidence="6">Mdm2-binding protein-like</fullName>
    </submittedName>
</protein>
<dbReference type="GO" id="GO:0000776">
    <property type="term" value="C:kinetochore"/>
    <property type="evidence" value="ECO:0007669"/>
    <property type="project" value="TreeGrafter"/>
</dbReference>
<dbReference type="Pfam" id="PF14920">
    <property type="entry name" value="MTBP_C"/>
    <property type="match status" value="1"/>
</dbReference>
<reference evidence="6" key="1">
    <citation type="submission" date="2025-08" db="UniProtKB">
        <authorList>
            <consortium name="RefSeq"/>
        </authorList>
    </citation>
    <scope>IDENTIFICATION</scope>
</reference>
<dbReference type="GO" id="GO:0034501">
    <property type="term" value="P:protein localization to kinetochore"/>
    <property type="evidence" value="ECO:0007669"/>
    <property type="project" value="TreeGrafter"/>
</dbReference>
<dbReference type="Pfam" id="PF14919">
    <property type="entry name" value="MTBP_mid"/>
    <property type="match status" value="1"/>
</dbReference>
<dbReference type="RefSeq" id="XP_022080461.1">
    <property type="nucleotide sequence ID" value="XM_022224769.1"/>
</dbReference>
<sequence>MSTKKCCSRPSFGDLCANSERYILFLSFEKLYGDNQEPLNSLLQDVLLDLSKRDSRCGNLSIPERKCHFAVVDPTSCRNEHADWLAVDDVHRSSPSKNGGGSSSRMAELQDTGENLDLKETDGVSTDELDFRLSERIHALADKLPLIGHYFDIVWLTTSRTNVPITDHVSLYGALQRLCSWHSGLLTVVCDDASPREPPHDTLNDWVNCLQGRVARGAESVAEAVGRGVAWQGEVVLADGKGQKSLRLPGFVLDSKLNDDTTFHVPEAAVIQICASPEGKPLKTQATKNTITFSRQLEVVCCVCRSDVPSQFISPLQLSLHLLPGSRLPRSEHFLHWLSEVSRSEDAAIIMRLPCRTLTPSARSSRNARPTSTKAWREHIKNCRGDIKVPDLHLTESQEFYYLLVHGDRELGQTVVAHVMYSPGDLSAVVHAQLAEYQRSLTFDDQHGARTVLNAIPSLDGSQVQTLLETIKSAQADSIKTFLEERKSEGREPTMTCMELQLLLGTVFSTAMAEIDKLSTESKAHDETYSEGDLKNGNVVSEIDCSPSHWLEKLALQNHEAAERRIKRFKSGELMLAGMAVPAPANNTIALTAEEFLKHFQASGLPSAEDLSPVSVATGDRPSGLSAGKNPPSLPCGDLKKATFEEAQKYTVPGIQYCLDSGPSQQMDSRFSKMQQRYIRYETASTCSSDQAASPATLTIPQPSSSTTDSATATVNSTSASSSPTSATAKVNSHLQRDRLSGRGQRLAEKARRSAEKGQRSVDKGQMLMRVQRSAEKRRRMVLERNHRISPGRSLSRGLKRKGQDTASVSPAKKRPIPTRKSPRKRVSSIQVQEGKPLAEKTNKDSCHASSSSSSSSSKSQAMSRSQRTRMKLRVIVKESLASRGVTKGSRCYEACIERLYKMAEMYVKDLKTSRGLNEQMKSIAEANADFVVQFEQNRIKNS</sequence>
<dbReference type="GO" id="GO:0007089">
    <property type="term" value="P:traversing start control point of mitotic cell cycle"/>
    <property type="evidence" value="ECO:0007669"/>
    <property type="project" value="TreeGrafter"/>
</dbReference>
<dbReference type="InterPro" id="IPR029418">
    <property type="entry name" value="MTBP_C"/>
</dbReference>
<dbReference type="AlphaFoldDB" id="A0A8B7XJX7"/>
<dbReference type="Pfam" id="PF14918">
    <property type="entry name" value="MTBP_N"/>
    <property type="match status" value="1"/>
</dbReference>
<accession>A0A8B7XJX7</accession>
<dbReference type="GeneID" id="110973725"/>
<dbReference type="InterPro" id="IPR039061">
    <property type="entry name" value="MTBP"/>
</dbReference>
<dbReference type="OMA" id="MQQRYIR"/>
<feature type="compositionally biased region" description="Basic and acidic residues" evidence="1">
    <location>
        <begin position="735"/>
        <end position="763"/>
    </location>
</feature>